<comment type="caution">
    <text evidence="2">The sequence shown here is derived from an EMBL/GenBank/DDBJ whole genome shotgun (WGS) entry which is preliminary data.</text>
</comment>
<accession>A0A834EYE7</accession>
<gene>
    <name evidence="2" type="ORF">FQA47_007061</name>
</gene>
<sequence length="90" mass="10324">MEQRGGNCQDCCCRGGSAFRGPGNDLITENRHAGGKKRREKEEKARAQKKKENSSLWRCVFGPRFQRWVTLSRPGPSRLFLGETDNKQRK</sequence>
<reference evidence="2" key="1">
    <citation type="journal article" name="BMC Genomics">
        <title>Long-read sequencing and de novo genome assembly of marine medaka (Oryzias melastigma).</title>
        <authorList>
            <person name="Liang P."/>
            <person name="Saqib H.S.A."/>
            <person name="Ni X."/>
            <person name="Shen Y."/>
        </authorList>
    </citation>
    <scope>NUCLEOTIDE SEQUENCE</scope>
    <source>
        <strain evidence="2">Bigg-433</strain>
    </source>
</reference>
<evidence type="ECO:0000256" key="1">
    <source>
        <dbReference type="SAM" id="MobiDB-lite"/>
    </source>
</evidence>
<organism evidence="2 3">
    <name type="scientific">Oryzias melastigma</name>
    <name type="common">Marine medaka</name>
    <dbReference type="NCBI Taxonomy" id="30732"/>
    <lineage>
        <taxon>Eukaryota</taxon>
        <taxon>Metazoa</taxon>
        <taxon>Chordata</taxon>
        <taxon>Craniata</taxon>
        <taxon>Vertebrata</taxon>
        <taxon>Euteleostomi</taxon>
        <taxon>Actinopterygii</taxon>
        <taxon>Neopterygii</taxon>
        <taxon>Teleostei</taxon>
        <taxon>Neoteleostei</taxon>
        <taxon>Acanthomorphata</taxon>
        <taxon>Ovalentaria</taxon>
        <taxon>Atherinomorphae</taxon>
        <taxon>Beloniformes</taxon>
        <taxon>Adrianichthyidae</taxon>
        <taxon>Oryziinae</taxon>
        <taxon>Oryzias</taxon>
    </lineage>
</organism>
<protein>
    <submittedName>
        <fullName evidence="2">Uncharacterized protein</fullName>
    </submittedName>
</protein>
<evidence type="ECO:0000313" key="2">
    <source>
        <dbReference type="EMBL" id="KAF6714561.1"/>
    </source>
</evidence>
<name>A0A834EYE7_ORYME</name>
<feature type="compositionally biased region" description="Basic and acidic residues" evidence="1">
    <location>
        <begin position="40"/>
        <end position="50"/>
    </location>
</feature>
<dbReference type="EMBL" id="WKFB01001230">
    <property type="protein sequence ID" value="KAF6714561.1"/>
    <property type="molecule type" value="Genomic_DNA"/>
</dbReference>
<feature type="region of interest" description="Disordered" evidence="1">
    <location>
        <begin position="18"/>
        <end position="50"/>
    </location>
</feature>
<proteinExistence type="predicted"/>
<evidence type="ECO:0000313" key="3">
    <source>
        <dbReference type="Proteomes" id="UP000646548"/>
    </source>
</evidence>
<dbReference type="Proteomes" id="UP000646548">
    <property type="component" value="Unassembled WGS sequence"/>
</dbReference>
<dbReference type="AlphaFoldDB" id="A0A834EYE7"/>